<keyword evidence="5 7" id="KW-0143">Chaperone</keyword>
<keyword evidence="1 7" id="KW-0732">Signal</keyword>
<dbReference type="Gene3D" id="3.10.50.40">
    <property type="match status" value="2"/>
</dbReference>
<dbReference type="InterPro" id="IPR050280">
    <property type="entry name" value="OMP_Chaperone_SurA"/>
</dbReference>
<feature type="region of interest" description="Disordered" evidence="8">
    <location>
        <begin position="182"/>
        <end position="205"/>
    </location>
</feature>
<dbReference type="HAMAP" id="MF_01183">
    <property type="entry name" value="Chaperone_SurA"/>
    <property type="match status" value="1"/>
</dbReference>
<feature type="signal peptide" evidence="7">
    <location>
        <begin position="1"/>
        <end position="24"/>
    </location>
</feature>
<evidence type="ECO:0000256" key="6">
    <source>
        <dbReference type="ARBA" id="ARBA00023235"/>
    </source>
</evidence>
<keyword evidence="4 7" id="KW-0697">Rotamase</keyword>
<evidence type="ECO:0000256" key="5">
    <source>
        <dbReference type="ARBA" id="ARBA00023186"/>
    </source>
</evidence>
<feature type="region of interest" description="Disordered" evidence="8">
    <location>
        <begin position="307"/>
        <end position="330"/>
    </location>
</feature>
<keyword evidence="6 7" id="KW-0413">Isomerase</keyword>
<feature type="domain" description="PpiC" evidence="9">
    <location>
        <begin position="334"/>
        <end position="433"/>
    </location>
</feature>
<feature type="compositionally biased region" description="Pro residues" evidence="8">
    <location>
        <begin position="189"/>
        <end position="204"/>
    </location>
</feature>
<evidence type="ECO:0000256" key="7">
    <source>
        <dbReference type="HAMAP-Rule" id="MF_01183"/>
    </source>
</evidence>
<keyword evidence="11" id="KW-1185">Reference proteome</keyword>
<evidence type="ECO:0000256" key="8">
    <source>
        <dbReference type="SAM" id="MobiDB-lite"/>
    </source>
</evidence>
<dbReference type="InterPro" id="IPR023034">
    <property type="entry name" value="PPIase_SurA"/>
</dbReference>
<dbReference type="SUPFAM" id="SSF54534">
    <property type="entry name" value="FKBP-like"/>
    <property type="match status" value="2"/>
</dbReference>
<protein>
    <recommendedName>
        <fullName evidence="7">Chaperone SurA</fullName>
    </recommendedName>
    <alternativeName>
        <fullName evidence="7">Peptidyl-prolyl cis-trans isomerase SurA</fullName>
        <shortName evidence="7">PPIase SurA</shortName>
        <ecNumber evidence="7">5.2.1.8</ecNumber>
    </alternativeName>
    <alternativeName>
        <fullName evidence="7">Rotamase SurA</fullName>
    </alternativeName>
</protein>
<comment type="subcellular location">
    <subcellularLocation>
        <location evidence="7">Periplasm</location>
    </subcellularLocation>
    <text evidence="7">Is capable of associating with the outer membrane.</text>
</comment>
<evidence type="ECO:0000256" key="1">
    <source>
        <dbReference type="ARBA" id="ARBA00022729"/>
    </source>
</evidence>
<dbReference type="PANTHER" id="PTHR47637">
    <property type="entry name" value="CHAPERONE SURA"/>
    <property type="match status" value="1"/>
</dbReference>
<dbReference type="InterPro" id="IPR015391">
    <property type="entry name" value="SurA_N"/>
</dbReference>
<dbReference type="RefSeq" id="WP_243478354.1">
    <property type="nucleotide sequence ID" value="NZ_CP063982.1"/>
</dbReference>
<name>A0ABY4AJY1_9BURK</name>
<dbReference type="PROSITE" id="PS50198">
    <property type="entry name" value="PPIC_PPIASE_2"/>
    <property type="match status" value="2"/>
</dbReference>
<accession>A0ABY4AJY1</accession>
<keyword evidence="2 7" id="KW-0677">Repeat</keyword>
<dbReference type="InterPro" id="IPR023058">
    <property type="entry name" value="PPIase_PpiC_CS"/>
</dbReference>
<gene>
    <name evidence="7" type="primary">surA</name>
    <name evidence="10" type="ORF">DHf2319_11035</name>
</gene>
<dbReference type="PROSITE" id="PS01096">
    <property type="entry name" value="PPIC_PPIASE_1"/>
    <property type="match status" value="1"/>
</dbReference>
<dbReference type="Pfam" id="PF09312">
    <property type="entry name" value="SurA_N"/>
    <property type="match status" value="1"/>
</dbReference>
<sequence precursor="true">MMKVKARGWFAAMLCFAAVTGASAQGLRGSQPQAVQAERPVDGIAAVVNKEVITVLQVEERAKELAGELRAQRLPVPPQNEMLKGALDELITQTVVAQEAESMGLRVTDRDLERALERVAQRNGLSVAQLRAQVSRIGLDWEDYEDTLRRQILFDMVRQRMADMTVRVSDADVDAFLKEREARKASGLEPPPPPPPPPPKPRPAQPLVLQISQIFVSVPESASEAQVAELRKKIDGIRARLRSGEKFSDLAIEVSDGAEASRGGDLGVRPASGWPEIFLRVARNLQPGQISGVIRSPAGFHILQVTGRAGGQPATPPPPPQQAQPKEPTGPMMVQQTKARHILIKTSTVMSDDQAKQRLLNARSRIVQGGESFEDVARVVSEDNSAPLGGDLGWLNPGETVPEFERAMDSLDPGEISEPVKSPFGWHLIVVEQRRSQDMAEQYRRNMARQELYERRARAQFEAWLQQMRNVAFIDNRMFRQTEQ</sequence>
<dbReference type="GO" id="GO:0016853">
    <property type="term" value="F:isomerase activity"/>
    <property type="evidence" value="ECO:0007669"/>
    <property type="project" value="UniProtKB-KW"/>
</dbReference>
<dbReference type="Pfam" id="PF00639">
    <property type="entry name" value="Rotamase"/>
    <property type="match status" value="2"/>
</dbReference>
<dbReference type="EC" id="5.2.1.8" evidence="7"/>
<reference evidence="10 11" key="1">
    <citation type="submission" date="2020-11" db="EMBL/GenBank/DDBJ databases">
        <title>Algicoccus daihaiensis sp.nov., isolated from Daihai Lake in Inner Mongolia.</title>
        <authorList>
            <person name="Kai J."/>
        </authorList>
    </citation>
    <scope>NUCLEOTIDE SEQUENCE [LARGE SCALE GENOMIC DNA]</scope>
    <source>
        <strain evidence="11">f23</strain>
    </source>
</reference>
<evidence type="ECO:0000259" key="9">
    <source>
        <dbReference type="PROSITE" id="PS50198"/>
    </source>
</evidence>
<proteinExistence type="inferred from homology"/>
<feature type="domain" description="PpiC" evidence="9">
    <location>
        <begin position="206"/>
        <end position="307"/>
    </location>
</feature>
<evidence type="ECO:0000256" key="2">
    <source>
        <dbReference type="ARBA" id="ARBA00022737"/>
    </source>
</evidence>
<dbReference type="InterPro" id="IPR027304">
    <property type="entry name" value="Trigger_fact/SurA_dom_sf"/>
</dbReference>
<keyword evidence="3 7" id="KW-0574">Periplasm</keyword>
<comment type="domain">
    <text evidence="7">The PPIase activity resides only in the second parvulin domain. The N-terminal region and the C-terminal tail are necessary and sufficient for the chaperone activity of SurA. The PPIase activity is dispensable for SurA to function as a chaperone. The N-terminal region and the C-terminal tail are also required for porin recognition.</text>
</comment>
<dbReference type="InterPro" id="IPR046357">
    <property type="entry name" value="PPIase_dom_sf"/>
</dbReference>
<dbReference type="EMBL" id="CP063982">
    <property type="protein sequence ID" value="UOD49961.1"/>
    <property type="molecule type" value="Genomic_DNA"/>
</dbReference>
<comment type="function">
    <text evidence="7">Chaperone involved in the correct folding and assembly of outer membrane proteins. Recognizes specific patterns of aromatic residues and the orientation of their side chains, which are found more frequently in integral outer membrane proteins. May act in both early periplasmic and late outer membrane-associated steps of protein maturation.</text>
</comment>
<dbReference type="SUPFAM" id="SSF109998">
    <property type="entry name" value="Triger factor/SurA peptide-binding domain-like"/>
    <property type="match status" value="1"/>
</dbReference>
<evidence type="ECO:0000313" key="10">
    <source>
        <dbReference type="EMBL" id="UOD49961.1"/>
    </source>
</evidence>
<dbReference type="PANTHER" id="PTHR47637:SF1">
    <property type="entry name" value="CHAPERONE SURA"/>
    <property type="match status" value="1"/>
</dbReference>
<evidence type="ECO:0000313" key="11">
    <source>
        <dbReference type="Proteomes" id="UP000831607"/>
    </source>
</evidence>
<evidence type="ECO:0000256" key="3">
    <source>
        <dbReference type="ARBA" id="ARBA00022764"/>
    </source>
</evidence>
<comment type="catalytic activity">
    <reaction evidence="7">
        <text>[protein]-peptidylproline (omega=180) = [protein]-peptidylproline (omega=0)</text>
        <dbReference type="Rhea" id="RHEA:16237"/>
        <dbReference type="Rhea" id="RHEA-COMP:10747"/>
        <dbReference type="Rhea" id="RHEA-COMP:10748"/>
        <dbReference type="ChEBI" id="CHEBI:83833"/>
        <dbReference type="ChEBI" id="CHEBI:83834"/>
        <dbReference type="EC" id="5.2.1.8"/>
    </reaction>
</comment>
<feature type="chain" id="PRO_5044939806" description="Chaperone SurA" evidence="7">
    <location>
        <begin position="25"/>
        <end position="484"/>
    </location>
</feature>
<dbReference type="InterPro" id="IPR000297">
    <property type="entry name" value="PPIase_PpiC"/>
</dbReference>
<dbReference type="Gene3D" id="1.10.4030.10">
    <property type="entry name" value="Porin chaperone SurA, peptide-binding domain"/>
    <property type="match status" value="1"/>
</dbReference>
<organism evidence="10 11">
    <name type="scientific">Orrella daihaiensis</name>
    <dbReference type="NCBI Taxonomy" id="2782176"/>
    <lineage>
        <taxon>Bacteria</taxon>
        <taxon>Pseudomonadati</taxon>
        <taxon>Pseudomonadota</taxon>
        <taxon>Betaproteobacteria</taxon>
        <taxon>Burkholderiales</taxon>
        <taxon>Alcaligenaceae</taxon>
        <taxon>Orrella</taxon>
    </lineage>
</organism>
<evidence type="ECO:0000256" key="4">
    <source>
        <dbReference type="ARBA" id="ARBA00023110"/>
    </source>
</evidence>
<dbReference type="Proteomes" id="UP000831607">
    <property type="component" value="Chromosome"/>
</dbReference>